<dbReference type="Pfam" id="PF24997">
    <property type="entry name" value="PSF1_C"/>
    <property type="match status" value="1"/>
</dbReference>
<feature type="domain" description="GINS subunit" evidence="5">
    <location>
        <begin position="60"/>
        <end position="130"/>
    </location>
</feature>
<evidence type="ECO:0000256" key="3">
    <source>
        <dbReference type="ARBA" id="ARBA00022705"/>
    </source>
</evidence>
<organism evidence="7">
    <name type="scientific">Picocystis salinarum</name>
    <dbReference type="NCBI Taxonomy" id="88271"/>
    <lineage>
        <taxon>Eukaryota</taxon>
        <taxon>Viridiplantae</taxon>
        <taxon>Chlorophyta</taxon>
        <taxon>Picocystophyceae</taxon>
        <taxon>Picocystales</taxon>
        <taxon>Picocystaceae</taxon>
        <taxon>Picocystis</taxon>
    </lineage>
</organism>
<dbReference type="InterPro" id="IPR021151">
    <property type="entry name" value="GINS_A"/>
</dbReference>
<feature type="domain" description="DNA replication complex GINS protein PSF1 C-terminal" evidence="6">
    <location>
        <begin position="147"/>
        <end position="197"/>
    </location>
</feature>
<dbReference type="InterPro" id="IPR056783">
    <property type="entry name" value="PSF1_C"/>
</dbReference>
<dbReference type="GO" id="GO:0000811">
    <property type="term" value="C:GINS complex"/>
    <property type="evidence" value="ECO:0007669"/>
    <property type="project" value="InterPro"/>
</dbReference>
<comment type="subcellular location">
    <subcellularLocation>
        <location evidence="1">Nucleus</location>
    </subcellularLocation>
</comment>
<evidence type="ECO:0008006" key="8">
    <source>
        <dbReference type="Google" id="ProtNLM"/>
    </source>
</evidence>
<keyword evidence="3" id="KW-0235">DNA replication</keyword>
<dbReference type="Pfam" id="PF05916">
    <property type="entry name" value="Sld5"/>
    <property type="match status" value="1"/>
</dbReference>
<proteinExistence type="inferred from homology"/>
<dbReference type="PANTHER" id="PTHR12914:SF2">
    <property type="entry name" value="DNA REPLICATION COMPLEX GINS PROTEIN PSF1"/>
    <property type="match status" value="1"/>
</dbReference>
<reference evidence="7" key="1">
    <citation type="submission" date="2021-01" db="EMBL/GenBank/DDBJ databases">
        <authorList>
            <person name="Corre E."/>
            <person name="Pelletier E."/>
            <person name="Niang G."/>
            <person name="Scheremetjew M."/>
            <person name="Finn R."/>
            <person name="Kale V."/>
            <person name="Holt S."/>
            <person name="Cochrane G."/>
            <person name="Meng A."/>
            <person name="Brown T."/>
            <person name="Cohen L."/>
        </authorList>
    </citation>
    <scope>NUCLEOTIDE SEQUENCE</scope>
    <source>
        <strain evidence="7">CCMP1897</strain>
    </source>
</reference>
<dbReference type="Gene3D" id="1.20.58.1030">
    <property type="match status" value="1"/>
</dbReference>
<dbReference type="EMBL" id="HBIS01001370">
    <property type="protein sequence ID" value="CAE0607381.1"/>
    <property type="molecule type" value="Transcribed_RNA"/>
</dbReference>
<keyword evidence="4" id="KW-0539">Nucleus</keyword>
<dbReference type="InterPro" id="IPR005339">
    <property type="entry name" value="GINS_Psf1"/>
</dbReference>
<dbReference type="SUPFAM" id="SSF158573">
    <property type="entry name" value="GINS helical bundle-like"/>
    <property type="match status" value="1"/>
</dbReference>
<evidence type="ECO:0000256" key="1">
    <source>
        <dbReference type="ARBA" id="ARBA00004123"/>
    </source>
</evidence>
<sequence length="199" mass="22645">MAVFARTASELLREAVHAQELAPYDHHGVKTVLEEVEAHAKGMFEVTSEEQAVSWEATPDTASTLVIHHESILRNKRLLLAYANVRMRRIVELRWKQGRVLRADQNLQLCQAERDFFRAYDKLLLGYMNDCPGGTYLDLTLDSQPPKDPLVEVHVLRDHGEVMFSHPGAVRLMKGTVHLLPREEAEPLILEGILEQMDS</sequence>
<dbReference type="AlphaFoldDB" id="A0A7S3XCM8"/>
<dbReference type="InterPro" id="IPR036224">
    <property type="entry name" value="GINS_bundle-like_dom_sf"/>
</dbReference>
<dbReference type="GO" id="GO:1902983">
    <property type="term" value="P:DNA strand elongation involved in mitotic DNA replication"/>
    <property type="evidence" value="ECO:0007669"/>
    <property type="project" value="TreeGrafter"/>
</dbReference>
<evidence type="ECO:0000259" key="6">
    <source>
        <dbReference type="Pfam" id="PF24997"/>
    </source>
</evidence>
<evidence type="ECO:0000256" key="2">
    <source>
        <dbReference type="ARBA" id="ARBA00006677"/>
    </source>
</evidence>
<gene>
    <name evidence="7" type="ORF">PSAL00342_LOCUS1198</name>
</gene>
<name>A0A7S3XCM8_9CHLO</name>
<protein>
    <recommendedName>
        <fullName evidence="8">GINS subunit domain-containing protein</fullName>
    </recommendedName>
</protein>
<dbReference type="CDD" id="cd11710">
    <property type="entry name" value="GINS_A_psf1"/>
    <property type="match status" value="1"/>
</dbReference>
<dbReference type="PANTHER" id="PTHR12914">
    <property type="entry name" value="PARTNER OF SLD5"/>
    <property type="match status" value="1"/>
</dbReference>
<evidence type="ECO:0000313" key="7">
    <source>
        <dbReference type="EMBL" id="CAE0607381.1"/>
    </source>
</evidence>
<accession>A0A7S3XCM8</accession>
<evidence type="ECO:0000259" key="5">
    <source>
        <dbReference type="Pfam" id="PF05916"/>
    </source>
</evidence>
<evidence type="ECO:0000256" key="4">
    <source>
        <dbReference type="ARBA" id="ARBA00023242"/>
    </source>
</evidence>
<comment type="similarity">
    <text evidence="2">Belongs to the GINS1/PSF1 family.</text>
</comment>